<dbReference type="EMBL" id="BPWL01000011">
    <property type="protein sequence ID" value="GJJ15937.1"/>
    <property type="molecule type" value="Genomic_DNA"/>
</dbReference>
<dbReference type="Gene3D" id="2.60.120.260">
    <property type="entry name" value="Galactose-binding domain-like"/>
    <property type="match status" value="1"/>
</dbReference>
<gene>
    <name evidence="3" type="ORF">Clacol_010216</name>
</gene>
<feature type="compositionally biased region" description="Polar residues" evidence="1">
    <location>
        <begin position="386"/>
        <end position="420"/>
    </location>
</feature>
<evidence type="ECO:0000256" key="2">
    <source>
        <dbReference type="SAM" id="Phobius"/>
    </source>
</evidence>
<organism evidence="3 4">
    <name type="scientific">Clathrus columnatus</name>
    <dbReference type="NCBI Taxonomy" id="1419009"/>
    <lineage>
        <taxon>Eukaryota</taxon>
        <taxon>Fungi</taxon>
        <taxon>Dikarya</taxon>
        <taxon>Basidiomycota</taxon>
        <taxon>Agaricomycotina</taxon>
        <taxon>Agaricomycetes</taxon>
        <taxon>Phallomycetidae</taxon>
        <taxon>Phallales</taxon>
        <taxon>Clathraceae</taxon>
        <taxon>Clathrus</taxon>
    </lineage>
</organism>
<protein>
    <recommendedName>
        <fullName evidence="5">Peptidase A1 domain-containing protein</fullName>
    </recommendedName>
</protein>
<feature type="region of interest" description="Disordered" evidence="1">
    <location>
        <begin position="438"/>
        <end position="501"/>
    </location>
</feature>
<keyword evidence="4" id="KW-1185">Reference proteome</keyword>
<name>A0AAV5AQ50_9AGAM</name>
<evidence type="ECO:0000256" key="1">
    <source>
        <dbReference type="SAM" id="MobiDB-lite"/>
    </source>
</evidence>
<proteinExistence type="predicted"/>
<evidence type="ECO:0000313" key="4">
    <source>
        <dbReference type="Proteomes" id="UP001050691"/>
    </source>
</evidence>
<sequence length="501" mass="53538">MSSEQRAIILENDDSSITYVGEWTTVQASTVNTFGNFGPALSTTLHSTTTTSSFIFPFDGSSMTVFGTVNIANFSTTPNPTWKCSVDGISLGPPNLFQFPQNNWPLCNAGTIPDGSHQLVVNVSSDGMPFYLDYIEYRPSSNVSLENSLIEINNGDSAIDYISGWSALGTTANQTLDPSGLVNVTFVGIQLSWYGFIPTEESHNASSGEYSIDGAPFAPFQLIGLSSANAATAFNQRFFITPTLEMGNHVLSARYTGSRGQTPFTLDYLIIANGSFPISNGGTNVTGTHSSNPTPISDAKTSSSNVGTIIGGVIGAIVGVAIVIIIVFVWFKFKRKPRQGQGRYSSNLRGIMPFYTQDQDQDQDRPLPALPSSSSPPLSILAQPPTQTTSFSKLRTTQHVPQQSMTSVNALSSTEGSTSNLNAPSLYTVNHVSYPSASGDSSLVTSGASLNSKRTSNRRPLPATPAPVRNATITTNDVVQHEDSGIRLGRPNEIPPSYTEL</sequence>
<feature type="compositionally biased region" description="Low complexity" evidence="1">
    <location>
        <begin position="366"/>
        <end position="385"/>
    </location>
</feature>
<feature type="region of interest" description="Disordered" evidence="1">
    <location>
        <begin position="358"/>
        <end position="420"/>
    </location>
</feature>
<dbReference type="PANTHER" id="PTHR16861">
    <property type="entry name" value="GLYCOPROTEIN 38"/>
    <property type="match status" value="1"/>
</dbReference>
<feature type="transmembrane region" description="Helical" evidence="2">
    <location>
        <begin position="309"/>
        <end position="331"/>
    </location>
</feature>
<evidence type="ECO:0000313" key="3">
    <source>
        <dbReference type="EMBL" id="GJJ15937.1"/>
    </source>
</evidence>
<feature type="compositionally biased region" description="Polar residues" evidence="1">
    <location>
        <begin position="438"/>
        <end position="454"/>
    </location>
</feature>
<dbReference type="Proteomes" id="UP001050691">
    <property type="component" value="Unassembled WGS sequence"/>
</dbReference>
<accession>A0AAV5AQ50</accession>
<dbReference type="AlphaFoldDB" id="A0AAV5AQ50"/>
<keyword evidence="2" id="KW-0472">Membrane</keyword>
<dbReference type="PANTHER" id="PTHR16861:SF4">
    <property type="entry name" value="SH3 DOMAIN PROTEIN (AFU_ORTHOLOGUE AFUA_1G13610)"/>
    <property type="match status" value="1"/>
</dbReference>
<keyword evidence="2" id="KW-0812">Transmembrane</keyword>
<comment type="caution">
    <text evidence="3">The sequence shown here is derived from an EMBL/GenBank/DDBJ whole genome shotgun (WGS) entry which is preliminary data.</text>
</comment>
<evidence type="ECO:0008006" key="5">
    <source>
        <dbReference type="Google" id="ProtNLM"/>
    </source>
</evidence>
<keyword evidence="2" id="KW-1133">Transmembrane helix</keyword>
<reference evidence="3" key="1">
    <citation type="submission" date="2021-10" db="EMBL/GenBank/DDBJ databases">
        <title>De novo Genome Assembly of Clathrus columnatus (Basidiomycota, Fungi) Using Illumina and Nanopore Sequence Data.</title>
        <authorList>
            <person name="Ogiso-Tanaka E."/>
            <person name="Itagaki H."/>
            <person name="Hosoya T."/>
            <person name="Hosaka K."/>
        </authorList>
    </citation>
    <scope>NUCLEOTIDE SEQUENCE</scope>
    <source>
        <strain evidence="3">MO-923</strain>
    </source>
</reference>